<keyword evidence="1" id="KW-1133">Transmembrane helix</keyword>
<dbReference type="AlphaFoldDB" id="A0A2R4C4P9"/>
<feature type="domain" description="TadE-like" evidence="2">
    <location>
        <begin position="23"/>
        <end position="65"/>
    </location>
</feature>
<dbReference type="InterPro" id="IPR012495">
    <property type="entry name" value="TadE-like_dom"/>
</dbReference>
<keyword evidence="4" id="KW-1185">Reference proteome</keyword>
<gene>
    <name evidence="3" type="ORF">C9I28_01725</name>
</gene>
<reference evidence="3 4" key="1">
    <citation type="submission" date="2018-03" db="EMBL/GenBank/DDBJ databases">
        <title>Massilia armeniaca sp. nov., isolated from desert soil.</title>
        <authorList>
            <person name="Huang H."/>
            <person name="Ren M."/>
        </authorList>
    </citation>
    <scope>NUCLEOTIDE SEQUENCE [LARGE SCALE GENOMIC DNA]</scope>
    <source>
        <strain evidence="3 4">ZMN-3</strain>
    </source>
</reference>
<protein>
    <submittedName>
        <fullName evidence="3">Pilus assembly protein TadE</fullName>
    </submittedName>
</protein>
<organism evidence="3 4">
    <name type="scientific">Pseudoduganella armeniaca</name>
    <dbReference type="NCBI Taxonomy" id="2072590"/>
    <lineage>
        <taxon>Bacteria</taxon>
        <taxon>Pseudomonadati</taxon>
        <taxon>Pseudomonadota</taxon>
        <taxon>Betaproteobacteria</taxon>
        <taxon>Burkholderiales</taxon>
        <taxon>Oxalobacteraceae</taxon>
        <taxon>Telluria group</taxon>
        <taxon>Pseudoduganella</taxon>
    </lineage>
</organism>
<evidence type="ECO:0000313" key="4">
    <source>
        <dbReference type="Proteomes" id="UP000240505"/>
    </source>
</evidence>
<evidence type="ECO:0000259" key="2">
    <source>
        <dbReference type="Pfam" id="PF07811"/>
    </source>
</evidence>
<proteinExistence type="predicted"/>
<evidence type="ECO:0000313" key="3">
    <source>
        <dbReference type="EMBL" id="AVR94570.1"/>
    </source>
</evidence>
<dbReference type="Pfam" id="PF07811">
    <property type="entry name" value="TadE"/>
    <property type="match status" value="1"/>
</dbReference>
<name>A0A2R4C4P9_9BURK</name>
<dbReference type="Proteomes" id="UP000240505">
    <property type="component" value="Chromosome"/>
</dbReference>
<evidence type="ECO:0000256" key="1">
    <source>
        <dbReference type="SAM" id="Phobius"/>
    </source>
</evidence>
<feature type="transmembrane region" description="Helical" evidence="1">
    <location>
        <begin position="29"/>
        <end position="51"/>
    </location>
</feature>
<dbReference type="KEGG" id="masz:C9I28_01725"/>
<dbReference type="EMBL" id="CP028324">
    <property type="protein sequence ID" value="AVR94570.1"/>
    <property type="molecule type" value="Genomic_DNA"/>
</dbReference>
<sequence>MSCTKRSNVVLTMIPSVTRRQSGATLVEMAIVAPVFLLVLLALVELSLMFFTTLTMQYAVREGARYAVTGQTNLDPNTGSQQRYAAVIAKMKDSSLGMYDKLNPTISVNGTSYSSSSYSDGMFGAAGSIIVIKLDCSWTVTTPLLGQFFSDGKYKFAVAATMRNEFFP</sequence>
<keyword evidence="1" id="KW-0812">Transmembrane</keyword>
<keyword evidence="1" id="KW-0472">Membrane</keyword>
<accession>A0A2R4C4P9</accession>
<dbReference type="OrthoDB" id="5397339at2"/>